<reference evidence="4 5" key="1">
    <citation type="submission" date="2020-01" db="EMBL/GenBank/DDBJ databases">
        <title>Ponticoccus aerotolerans gen. nov., sp. nov., an anaerobic bacterium and proposal of Ponticoccusceae fam. nov., Ponticoccusles ord. nov. and Ponticoccuse classis nov. in the phylum Kiritimatiellaeota.</title>
        <authorList>
            <person name="Zhou L.Y."/>
            <person name="Du Z.J."/>
        </authorList>
    </citation>
    <scope>NUCLEOTIDE SEQUENCE [LARGE SCALE GENOMIC DNA]</scope>
    <source>
        <strain evidence="4 5">S-5007</strain>
    </source>
</reference>
<proteinExistence type="predicted"/>
<name>A0A6P1M2B3_9BACT</name>
<dbReference type="KEGG" id="taer:GT409_05730"/>
<dbReference type="RefSeq" id="WP_160627807.1">
    <property type="nucleotide sequence ID" value="NZ_CP047593.1"/>
</dbReference>
<feature type="chain" id="PRO_5027023863" evidence="2">
    <location>
        <begin position="27"/>
        <end position="152"/>
    </location>
</feature>
<dbReference type="PROSITE" id="PS51257">
    <property type="entry name" value="PROKAR_LIPOPROTEIN"/>
    <property type="match status" value="1"/>
</dbReference>
<protein>
    <submittedName>
        <fullName evidence="4">Thioredoxin fold domain-containing protein</fullName>
    </submittedName>
</protein>
<keyword evidence="1 2" id="KW-0732">Signal</keyword>
<dbReference type="InterPro" id="IPR036249">
    <property type="entry name" value="Thioredoxin-like_sf"/>
</dbReference>
<sequence>MHKAKSWIIITAIAALLAGCQQEASASEAGWMTDYDAALKKAAAENKYVLVDFSGSDWCGWCIKLDKEVFSKEEFINYADENLILVLADFPRSKEQPEQQKAANNALAKKYGIQGFPTVLILNPQGELVKRTGYQQGGAGPYIKMIKNTIAK</sequence>
<dbReference type="Gene3D" id="3.40.30.10">
    <property type="entry name" value="Glutaredoxin"/>
    <property type="match status" value="1"/>
</dbReference>
<evidence type="ECO:0000256" key="1">
    <source>
        <dbReference type="ARBA" id="ARBA00022729"/>
    </source>
</evidence>
<evidence type="ECO:0000256" key="2">
    <source>
        <dbReference type="SAM" id="SignalP"/>
    </source>
</evidence>
<dbReference type="InterPro" id="IPR013766">
    <property type="entry name" value="Thioredoxin_domain"/>
</dbReference>
<dbReference type="PROSITE" id="PS51352">
    <property type="entry name" value="THIOREDOXIN_2"/>
    <property type="match status" value="1"/>
</dbReference>
<accession>A0A6P1M2B3</accession>
<evidence type="ECO:0000259" key="3">
    <source>
        <dbReference type="PROSITE" id="PS51352"/>
    </source>
</evidence>
<evidence type="ECO:0000313" key="4">
    <source>
        <dbReference type="EMBL" id="QHI68969.1"/>
    </source>
</evidence>
<dbReference type="InterPro" id="IPR051099">
    <property type="entry name" value="AGR/TXD"/>
</dbReference>
<gene>
    <name evidence="4" type="ORF">GT409_05730</name>
</gene>
<organism evidence="4 5">
    <name type="scientific">Tichowtungia aerotolerans</name>
    <dbReference type="NCBI Taxonomy" id="2697043"/>
    <lineage>
        <taxon>Bacteria</taxon>
        <taxon>Pseudomonadati</taxon>
        <taxon>Kiritimatiellota</taxon>
        <taxon>Tichowtungiia</taxon>
        <taxon>Tichowtungiales</taxon>
        <taxon>Tichowtungiaceae</taxon>
        <taxon>Tichowtungia</taxon>
    </lineage>
</organism>
<feature type="signal peptide" evidence="2">
    <location>
        <begin position="1"/>
        <end position="26"/>
    </location>
</feature>
<dbReference type="AlphaFoldDB" id="A0A6P1M2B3"/>
<keyword evidence="5" id="KW-1185">Reference proteome</keyword>
<dbReference type="SUPFAM" id="SSF52833">
    <property type="entry name" value="Thioredoxin-like"/>
    <property type="match status" value="1"/>
</dbReference>
<dbReference type="Pfam" id="PF13899">
    <property type="entry name" value="Thioredoxin_7"/>
    <property type="match status" value="1"/>
</dbReference>
<dbReference type="EMBL" id="CP047593">
    <property type="protein sequence ID" value="QHI68969.1"/>
    <property type="molecule type" value="Genomic_DNA"/>
</dbReference>
<dbReference type="PANTHER" id="PTHR15337">
    <property type="entry name" value="ANTERIOR GRADIENT PROTEIN-RELATED"/>
    <property type="match status" value="1"/>
</dbReference>
<evidence type="ECO:0000313" key="5">
    <source>
        <dbReference type="Proteomes" id="UP000464954"/>
    </source>
</evidence>
<dbReference type="Proteomes" id="UP000464954">
    <property type="component" value="Chromosome"/>
</dbReference>
<dbReference type="PANTHER" id="PTHR15337:SF11">
    <property type="entry name" value="THIOREDOXIN DOMAIN-CONTAINING PROTEIN"/>
    <property type="match status" value="1"/>
</dbReference>
<feature type="domain" description="Thioredoxin" evidence="3">
    <location>
        <begin position="18"/>
        <end position="152"/>
    </location>
</feature>